<organism evidence="5 6">
    <name type="scientific">Siminovitchia sediminis</name>
    <dbReference type="NCBI Taxonomy" id="1274353"/>
    <lineage>
        <taxon>Bacteria</taxon>
        <taxon>Bacillati</taxon>
        <taxon>Bacillota</taxon>
        <taxon>Bacilli</taxon>
        <taxon>Bacillales</taxon>
        <taxon>Bacillaceae</taxon>
        <taxon>Siminovitchia</taxon>
    </lineage>
</organism>
<protein>
    <submittedName>
        <fullName evidence="5">TetR/AcrR family transcriptional regulator</fullName>
    </submittedName>
</protein>
<feature type="DNA-binding region" description="H-T-H motif" evidence="3">
    <location>
        <begin position="38"/>
        <end position="57"/>
    </location>
</feature>
<dbReference type="SUPFAM" id="SSF48498">
    <property type="entry name" value="Tetracyclin repressor-like, C-terminal domain"/>
    <property type="match status" value="1"/>
</dbReference>
<dbReference type="InterPro" id="IPR049397">
    <property type="entry name" value="EthR_C"/>
</dbReference>
<accession>A0ABW4KFM2</accession>
<dbReference type="SUPFAM" id="SSF46689">
    <property type="entry name" value="Homeodomain-like"/>
    <property type="match status" value="1"/>
</dbReference>
<evidence type="ECO:0000256" key="2">
    <source>
        <dbReference type="ARBA" id="ARBA00023125"/>
    </source>
</evidence>
<gene>
    <name evidence="5" type="ORF">ACFSCZ_05840</name>
</gene>
<dbReference type="RefSeq" id="WP_380772864.1">
    <property type="nucleotide sequence ID" value="NZ_JBHUEO010000011.1"/>
</dbReference>
<dbReference type="InterPro" id="IPR036271">
    <property type="entry name" value="Tet_transcr_reg_TetR-rel_C_sf"/>
</dbReference>
<evidence type="ECO:0000313" key="6">
    <source>
        <dbReference type="Proteomes" id="UP001597301"/>
    </source>
</evidence>
<proteinExistence type="predicted"/>
<dbReference type="InterPro" id="IPR001647">
    <property type="entry name" value="HTH_TetR"/>
</dbReference>
<dbReference type="PANTHER" id="PTHR43479">
    <property type="entry name" value="ACREF/ENVCD OPERON REPRESSOR-RELATED"/>
    <property type="match status" value="1"/>
</dbReference>
<dbReference type="Pfam" id="PF21313">
    <property type="entry name" value="EthR_C"/>
    <property type="match status" value="1"/>
</dbReference>
<dbReference type="PROSITE" id="PS50977">
    <property type="entry name" value="HTH_TETR_2"/>
    <property type="match status" value="1"/>
</dbReference>
<evidence type="ECO:0000259" key="4">
    <source>
        <dbReference type="PROSITE" id="PS50977"/>
    </source>
</evidence>
<keyword evidence="1" id="KW-0678">Repressor</keyword>
<evidence type="ECO:0000313" key="5">
    <source>
        <dbReference type="EMBL" id="MFD1706278.1"/>
    </source>
</evidence>
<dbReference type="PANTHER" id="PTHR43479:SF7">
    <property type="entry name" value="TETR-FAMILY TRANSCRIPTIONAL REGULATOR"/>
    <property type="match status" value="1"/>
</dbReference>
<keyword evidence="2 3" id="KW-0238">DNA-binding</keyword>
<comment type="caution">
    <text evidence="5">The sequence shown here is derived from an EMBL/GenBank/DDBJ whole genome shotgun (WGS) entry which is preliminary data.</text>
</comment>
<name>A0ABW4KFM2_9BACI</name>
<dbReference type="Proteomes" id="UP001597301">
    <property type="component" value="Unassembled WGS sequence"/>
</dbReference>
<evidence type="ECO:0000256" key="1">
    <source>
        <dbReference type="ARBA" id="ARBA00022491"/>
    </source>
</evidence>
<feature type="domain" description="HTH tetR-type" evidence="4">
    <location>
        <begin position="15"/>
        <end position="75"/>
    </location>
</feature>
<dbReference type="Gene3D" id="1.10.357.10">
    <property type="entry name" value="Tetracycline Repressor, domain 2"/>
    <property type="match status" value="1"/>
</dbReference>
<dbReference type="Gene3D" id="1.10.10.60">
    <property type="entry name" value="Homeodomain-like"/>
    <property type="match status" value="1"/>
</dbReference>
<keyword evidence="6" id="KW-1185">Reference proteome</keyword>
<dbReference type="EMBL" id="JBHUEO010000011">
    <property type="protein sequence ID" value="MFD1706278.1"/>
    <property type="molecule type" value="Genomic_DNA"/>
</dbReference>
<sequence length="204" mass="23513">MDGAENLSKRQLQALQTREKLLNAGRTVFLENGFQKATMTQINKLAHTGYGTAYVYFKNKDELFTELIETIMQKMYDVAGLPFTPKTKEEAFTQIKKQTRLFMELSLEERQVMKIIKEAIGVSPIVAEKWSQIRARFISGITKDIEYVQKAGLARDDFHANLIAKGWFYMNEQLMWELVLGDIKEDVEAVSDHLTRLYTGGLYK</sequence>
<evidence type="ECO:0000256" key="3">
    <source>
        <dbReference type="PROSITE-ProRule" id="PRU00335"/>
    </source>
</evidence>
<dbReference type="InterPro" id="IPR050624">
    <property type="entry name" value="HTH-type_Tx_Regulator"/>
</dbReference>
<dbReference type="InterPro" id="IPR009057">
    <property type="entry name" value="Homeodomain-like_sf"/>
</dbReference>
<dbReference type="Pfam" id="PF00440">
    <property type="entry name" value="TetR_N"/>
    <property type="match status" value="1"/>
</dbReference>
<reference evidence="6" key="1">
    <citation type="journal article" date="2019" name="Int. J. Syst. Evol. Microbiol.">
        <title>The Global Catalogue of Microorganisms (GCM) 10K type strain sequencing project: providing services to taxonomists for standard genome sequencing and annotation.</title>
        <authorList>
            <consortium name="The Broad Institute Genomics Platform"/>
            <consortium name="The Broad Institute Genome Sequencing Center for Infectious Disease"/>
            <person name="Wu L."/>
            <person name="Ma J."/>
        </authorList>
    </citation>
    <scope>NUCLEOTIDE SEQUENCE [LARGE SCALE GENOMIC DNA]</scope>
    <source>
        <strain evidence="6">CGMCC 1.12295</strain>
    </source>
</reference>